<evidence type="ECO:0000313" key="3">
    <source>
        <dbReference type="EMBL" id="KAA2241508.1"/>
    </source>
</evidence>
<dbReference type="RefSeq" id="WP_149839022.1">
    <property type="nucleotide sequence ID" value="NZ_VUOC01000003.1"/>
</dbReference>
<gene>
    <name evidence="3" type="ORF">F0L74_16565</name>
</gene>
<dbReference type="Pfam" id="PF12833">
    <property type="entry name" value="HTH_18"/>
    <property type="match status" value="1"/>
</dbReference>
<dbReference type="Pfam" id="PF20240">
    <property type="entry name" value="DUF6597"/>
    <property type="match status" value="1"/>
</dbReference>
<dbReference type="PANTHER" id="PTHR43280">
    <property type="entry name" value="ARAC-FAMILY TRANSCRIPTIONAL REGULATOR"/>
    <property type="match status" value="1"/>
</dbReference>
<dbReference type="InterPro" id="IPR018060">
    <property type="entry name" value="HTH_AraC"/>
</dbReference>
<dbReference type="PANTHER" id="PTHR43280:SF2">
    <property type="entry name" value="HTH-TYPE TRANSCRIPTIONAL REGULATOR EXSA"/>
    <property type="match status" value="1"/>
</dbReference>
<dbReference type="Gene3D" id="1.10.10.60">
    <property type="entry name" value="Homeodomain-like"/>
    <property type="match status" value="1"/>
</dbReference>
<dbReference type="PROSITE" id="PS01124">
    <property type="entry name" value="HTH_ARAC_FAMILY_2"/>
    <property type="match status" value="1"/>
</dbReference>
<comment type="caution">
    <text evidence="3">The sequence shown here is derived from an EMBL/GenBank/DDBJ whole genome shotgun (WGS) entry which is preliminary data.</text>
</comment>
<proteinExistence type="predicted"/>
<organism evidence="3 4">
    <name type="scientific">Chitinophaga agrisoli</name>
    <dbReference type="NCBI Taxonomy" id="2607653"/>
    <lineage>
        <taxon>Bacteria</taxon>
        <taxon>Pseudomonadati</taxon>
        <taxon>Bacteroidota</taxon>
        <taxon>Chitinophagia</taxon>
        <taxon>Chitinophagales</taxon>
        <taxon>Chitinophagaceae</taxon>
        <taxon>Chitinophaga</taxon>
    </lineage>
</organism>
<evidence type="ECO:0000259" key="2">
    <source>
        <dbReference type="PROSITE" id="PS01124"/>
    </source>
</evidence>
<dbReference type="Proteomes" id="UP000324611">
    <property type="component" value="Unassembled WGS sequence"/>
</dbReference>
<evidence type="ECO:0000313" key="4">
    <source>
        <dbReference type="Proteomes" id="UP000324611"/>
    </source>
</evidence>
<accession>A0A5B2VS97</accession>
<sequence length="267" mass="30659">MFHYKEIPTPDPIQTYIRKFWVLDHSNSPLYSHAKYALPNGCLTLAFITGQGVLLEDGNKTINIKTGIYLIGQITRRLKVIIKPYSKAIMAQLNPWTPTLITKLPLSELTNHFATLNFVNKKLHKAFSAIDTSDENLLVKKIYHELESLFYETSDSSLIQNVINVFTASFPAKPVKMSDIAADTGYSKRYIEKKFNLHTGLSPKEMYSILRVRNIINALHRPNNKSLTQLALEFGYFDQSHFIKMYTGIMDSSPRRFETNDYILPFN</sequence>
<reference evidence="3 4" key="2">
    <citation type="submission" date="2019-09" db="EMBL/GenBank/DDBJ databases">
        <authorList>
            <person name="Jin C."/>
        </authorList>
    </citation>
    <scope>NUCLEOTIDE SEQUENCE [LARGE SCALE GENOMIC DNA]</scope>
    <source>
        <strain evidence="3 4">BN140078</strain>
    </source>
</reference>
<dbReference type="AlphaFoldDB" id="A0A5B2VS97"/>
<feature type="domain" description="HTH araC/xylS-type" evidence="2">
    <location>
        <begin position="160"/>
        <end position="260"/>
    </location>
</feature>
<dbReference type="EMBL" id="VUOC01000003">
    <property type="protein sequence ID" value="KAA2241508.1"/>
    <property type="molecule type" value="Genomic_DNA"/>
</dbReference>
<protein>
    <submittedName>
        <fullName evidence="3">AraC family transcriptional regulator</fullName>
    </submittedName>
</protein>
<dbReference type="GO" id="GO:0003700">
    <property type="term" value="F:DNA-binding transcription factor activity"/>
    <property type="evidence" value="ECO:0007669"/>
    <property type="project" value="InterPro"/>
</dbReference>
<evidence type="ECO:0000256" key="1">
    <source>
        <dbReference type="ARBA" id="ARBA00023125"/>
    </source>
</evidence>
<dbReference type="InterPro" id="IPR046532">
    <property type="entry name" value="DUF6597"/>
</dbReference>
<dbReference type="GO" id="GO:0043565">
    <property type="term" value="F:sequence-specific DNA binding"/>
    <property type="evidence" value="ECO:0007669"/>
    <property type="project" value="InterPro"/>
</dbReference>
<keyword evidence="1" id="KW-0238">DNA-binding</keyword>
<name>A0A5B2VS97_9BACT</name>
<keyword evidence="4" id="KW-1185">Reference proteome</keyword>
<reference evidence="3 4" key="1">
    <citation type="submission" date="2019-09" db="EMBL/GenBank/DDBJ databases">
        <title>Chitinophaga ginsengihumi sp. nov., isolated from soil of ginseng rhizosphere.</title>
        <authorList>
            <person name="Lee J."/>
        </authorList>
    </citation>
    <scope>NUCLEOTIDE SEQUENCE [LARGE SCALE GENOMIC DNA]</scope>
    <source>
        <strain evidence="3 4">BN140078</strain>
    </source>
</reference>
<dbReference type="SMART" id="SM00342">
    <property type="entry name" value="HTH_ARAC"/>
    <property type="match status" value="1"/>
</dbReference>